<keyword evidence="4" id="KW-1185">Reference proteome</keyword>
<dbReference type="InterPro" id="IPR020916">
    <property type="entry name" value="Gln_gamma-glutamylTfrase_bac"/>
</dbReference>
<sequence>MIWIAGRQVNPSMLAAEWGLNDVQHETVQRMAASREIFEYPSADVLRFELKLRDHLVQSSRALYMSGIAFSDFENSRSNPRYWEQTELGGFRLRPGVPPSEGIKDIFQNGRLYATECATAMVIILYHAVMQSIRLADFERLFADIVLYDWRYDKDLDLRTLPTNTILPGDIVYFANPDYDPQTPQWQGENAVYLGNGLYYGHGAGIRTASSMIPFLNEQRRAGATRSAYLVNQATRPGFAYLSPFDNGRSSFPYTNRRDGFPYDPFEDMSGRIRVEIGSSYWEE</sequence>
<dbReference type="GO" id="GO:0003810">
    <property type="term" value="F:protein-glutamine gamma-glutamyltransferase activity"/>
    <property type="evidence" value="ECO:0007669"/>
    <property type="project" value="UniProtKB-EC"/>
</dbReference>
<evidence type="ECO:0000256" key="2">
    <source>
        <dbReference type="ARBA" id="ARBA00022969"/>
    </source>
</evidence>
<evidence type="ECO:0000313" key="4">
    <source>
        <dbReference type="Proteomes" id="UP000282028"/>
    </source>
</evidence>
<dbReference type="Pfam" id="PF20085">
    <property type="entry name" value="TGL"/>
    <property type="match status" value="1"/>
</dbReference>
<protein>
    <submittedName>
        <fullName evidence="3">Protein-glutamine gamma-glutamyltransferase</fullName>
        <ecNumber evidence="3">2.3.2.13</ecNumber>
    </submittedName>
</protein>
<dbReference type="EMBL" id="RHHR01000015">
    <property type="protein sequence ID" value="RNB74267.1"/>
    <property type="molecule type" value="Genomic_DNA"/>
</dbReference>
<dbReference type="GO" id="GO:0030435">
    <property type="term" value="P:sporulation resulting in formation of a cellular spore"/>
    <property type="evidence" value="ECO:0007669"/>
    <property type="project" value="UniProtKB-KW"/>
</dbReference>
<dbReference type="OrthoDB" id="1845399at2"/>
<comment type="caution">
    <text evidence="3">The sequence shown here is derived from an EMBL/GenBank/DDBJ whole genome shotgun (WGS) entry which is preliminary data.</text>
</comment>
<evidence type="ECO:0000256" key="1">
    <source>
        <dbReference type="ARBA" id="ARBA00022679"/>
    </source>
</evidence>
<dbReference type="EC" id="2.3.2.13" evidence="3"/>
<gene>
    <name evidence="3" type="ORF">EDM52_11540</name>
</gene>
<name>A0A3M8CG08_9BACL</name>
<dbReference type="NCBIfam" id="NF002869">
    <property type="entry name" value="PRK03187.1"/>
    <property type="match status" value="1"/>
</dbReference>
<keyword evidence="2" id="KW-0749">Sporulation</keyword>
<dbReference type="AlphaFoldDB" id="A0A3M8CG08"/>
<proteinExistence type="inferred from homology"/>
<organism evidence="3 4">
    <name type="scientific">Brevibacillus invocatus</name>
    <dbReference type="NCBI Taxonomy" id="173959"/>
    <lineage>
        <taxon>Bacteria</taxon>
        <taxon>Bacillati</taxon>
        <taxon>Bacillota</taxon>
        <taxon>Bacilli</taxon>
        <taxon>Bacillales</taxon>
        <taxon>Paenibacillaceae</taxon>
        <taxon>Brevibacillus</taxon>
    </lineage>
</organism>
<accession>A0A3M8CG08</accession>
<reference evidence="3 4" key="1">
    <citation type="submission" date="2018-10" db="EMBL/GenBank/DDBJ databases">
        <title>Phylogenomics of Brevibacillus.</title>
        <authorList>
            <person name="Dunlap C."/>
        </authorList>
    </citation>
    <scope>NUCLEOTIDE SEQUENCE [LARGE SCALE GENOMIC DNA]</scope>
    <source>
        <strain evidence="3 4">JCM 12215</strain>
    </source>
</reference>
<dbReference type="Proteomes" id="UP000282028">
    <property type="component" value="Unassembled WGS sequence"/>
</dbReference>
<evidence type="ECO:0000313" key="3">
    <source>
        <dbReference type="EMBL" id="RNB74267.1"/>
    </source>
</evidence>
<dbReference type="HAMAP" id="MF_00727">
    <property type="entry name" value="Tgl"/>
    <property type="match status" value="1"/>
</dbReference>
<dbReference type="RefSeq" id="WP_122909127.1">
    <property type="nucleotide sequence ID" value="NZ_CBCSBE010000003.1"/>
</dbReference>
<keyword evidence="3" id="KW-0012">Acyltransferase</keyword>
<keyword evidence="1 3" id="KW-0808">Transferase</keyword>